<name>L9UD05_9GAMM</name>
<keyword evidence="1" id="KW-0812">Transmembrane</keyword>
<keyword evidence="1" id="KW-0472">Membrane</keyword>
<dbReference type="PATRIC" id="fig|1204738.3.peg.641"/>
<evidence type="ECO:0000256" key="1">
    <source>
        <dbReference type="SAM" id="Phobius"/>
    </source>
</evidence>
<gene>
    <name evidence="2" type="ORF">HALTITAN_0423</name>
</gene>
<keyword evidence="1" id="KW-1133">Transmembrane helix</keyword>
<dbReference type="EMBL" id="AOPO01000001">
    <property type="protein sequence ID" value="ELY22769.1"/>
    <property type="molecule type" value="Genomic_DNA"/>
</dbReference>
<evidence type="ECO:0000313" key="2">
    <source>
        <dbReference type="EMBL" id="ELY22769.1"/>
    </source>
</evidence>
<accession>L9UD05</accession>
<reference evidence="2 3" key="1">
    <citation type="journal article" date="2013" name="Genome Announc.">
        <title>Draft Genome of the Marine Gammaproteobacterium Halomonas titanicae.</title>
        <authorList>
            <person name="Sanchez-Porro C."/>
            <person name="de la Haba R.R."/>
            <person name="Cruz-Hernandez N."/>
            <person name="Gonzalez J.M."/>
            <person name="Reyes-Guirao C."/>
            <person name="Navarro-Sampedro L."/>
            <person name="Carballo M."/>
            <person name="Ventosa A."/>
        </authorList>
    </citation>
    <scope>NUCLEOTIDE SEQUENCE [LARGE SCALE GENOMIC DNA]</scope>
    <source>
        <strain evidence="2 3">BH1</strain>
    </source>
</reference>
<protein>
    <submittedName>
        <fullName evidence="2">Uncharacterized protein</fullName>
    </submittedName>
</protein>
<organism evidence="2 3">
    <name type="scientific">Vreelandella titanicae BH1</name>
    <dbReference type="NCBI Taxonomy" id="1204738"/>
    <lineage>
        <taxon>Bacteria</taxon>
        <taxon>Pseudomonadati</taxon>
        <taxon>Pseudomonadota</taxon>
        <taxon>Gammaproteobacteria</taxon>
        <taxon>Oceanospirillales</taxon>
        <taxon>Halomonadaceae</taxon>
        <taxon>Vreelandella</taxon>
    </lineage>
</organism>
<sequence>MILSIYVPFACDIPAQRYRCDYCYHGNDSPPHGLRSDYSAMKMTSKPAHSAGFPALRVLILVTGLALAACAWYAFSHWLHRDSDVTWFPPTSSCNLHAAPCSATLGDKGRITFAVQANGRIDALEILPLEVEVDGVTATQVEVDFIGRDMDLGLHRFALSAGAPGHFQGHGQVGICTQSVMPWRARVILETAEGKVGSWFDFDVIRS</sequence>
<proteinExistence type="predicted"/>
<feature type="transmembrane region" description="Helical" evidence="1">
    <location>
        <begin position="55"/>
        <end position="75"/>
    </location>
</feature>
<dbReference type="Proteomes" id="UP000011651">
    <property type="component" value="Unassembled WGS sequence"/>
</dbReference>
<evidence type="ECO:0000313" key="3">
    <source>
        <dbReference type="Proteomes" id="UP000011651"/>
    </source>
</evidence>
<comment type="caution">
    <text evidence="2">The sequence shown here is derived from an EMBL/GenBank/DDBJ whole genome shotgun (WGS) entry which is preliminary data.</text>
</comment>
<dbReference type="AlphaFoldDB" id="L9UD05"/>